<dbReference type="Pfam" id="PF25601">
    <property type="entry name" value="AAA_lid_14"/>
    <property type="match status" value="1"/>
</dbReference>
<keyword evidence="5" id="KW-0238">DNA-binding</keyword>
<dbReference type="PROSITE" id="PS50045">
    <property type="entry name" value="SIGMA54_INTERACT_4"/>
    <property type="match status" value="1"/>
</dbReference>
<dbReference type="GO" id="GO:0005524">
    <property type="term" value="F:ATP binding"/>
    <property type="evidence" value="ECO:0007669"/>
    <property type="project" value="UniProtKB-KW"/>
</dbReference>
<protein>
    <submittedName>
        <fullName evidence="9">Flagellar two-component response regulator FleR</fullName>
    </submittedName>
</protein>
<evidence type="ECO:0000259" key="7">
    <source>
        <dbReference type="PROSITE" id="PS50045"/>
    </source>
</evidence>
<dbReference type="PROSITE" id="PS50110">
    <property type="entry name" value="RESPONSE_REGULATORY"/>
    <property type="match status" value="1"/>
</dbReference>
<dbReference type="Gene3D" id="1.10.10.60">
    <property type="entry name" value="Homeodomain-like"/>
    <property type="match status" value="1"/>
</dbReference>
<sequence length="483" mass="53178">MTMDLTILVVEDDESLSEALDDTLQLAGYQVRTADNGLQALRQLENEAVDLIISDINMPKMDGHSLLKKVHAQYPDIPMILMTAYGTIQQAVDAMRDGAVDYMVKPFEAEVLVNMVGQYIGTAGMDEDMIVVDEASQELARIALKVADSDATIMITGESGVGKEVLAQFVHRHSSRCDKPFIAINCAAIPENMLEATLFGYEKGAFTGAYKACPGKFEQAQGGTLLLDEISEMDLGLQAKLLRVLQEREVERLGSTELIKLDVRVLATSNRDMQVVVAGNKFREDLFYRLNVFPLNLLPLRDRRADIVPLAQRLLEKHARRSSQIIPELLDESCASLEQYSWPGNIRELDNVIQRALILHVDGVITKKDLHFEVARSLSTGNLALSSCVTVTTDNIPTTDAATDDSLNSDLKQREWDLILDAIRSTHGSRKATAERLGISQRTLRYKLARMREAGVVIPGSSEARVAGQSNADFSGTAGLETA</sequence>
<feature type="domain" description="Response regulatory" evidence="8">
    <location>
        <begin position="6"/>
        <end position="120"/>
    </location>
</feature>
<keyword evidence="1" id="KW-0597">Phosphoprotein</keyword>
<dbReference type="GO" id="GO:0043565">
    <property type="term" value="F:sequence-specific DNA binding"/>
    <property type="evidence" value="ECO:0007669"/>
    <property type="project" value="InterPro"/>
</dbReference>
<keyword evidence="9" id="KW-0966">Cell projection</keyword>
<organism evidence="9">
    <name type="scientific">hydrothermal vent metagenome</name>
    <dbReference type="NCBI Taxonomy" id="652676"/>
    <lineage>
        <taxon>unclassified sequences</taxon>
        <taxon>metagenomes</taxon>
        <taxon>ecological metagenomes</taxon>
    </lineage>
</organism>
<keyword evidence="9" id="KW-0282">Flagellum</keyword>
<dbReference type="SUPFAM" id="SSF46689">
    <property type="entry name" value="Homeodomain-like"/>
    <property type="match status" value="1"/>
</dbReference>
<dbReference type="Pfam" id="PF00158">
    <property type="entry name" value="Sigma54_activat"/>
    <property type="match status" value="1"/>
</dbReference>
<dbReference type="InterPro" id="IPR027417">
    <property type="entry name" value="P-loop_NTPase"/>
</dbReference>
<dbReference type="PROSITE" id="PS00675">
    <property type="entry name" value="SIGMA54_INTERACT_1"/>
    <property type="match status" value="1"/>
</dbReference>
<dbReference type="PANTHER" id="PTHR32071">
    <property type="entry name" value="TRANSCRIPTIONAL REGULATORY PROTEIN"/>
    <property type="match status" value="1"/>
</dbReference>
<dbReference type="SUPFAM" id="SSF52172">
    <property type="entry name" value="CheY-like"/>
    <property type="match status" value="1"/>
</dbReference>
<dbReference type="EMBL" id="UOFY01000052">
    <property type="protein sequence ID" value="VAX10605.1"/>
    <property type="molecule type" value="Genomic_DNA"/>
</dbReference>
<dbReference type="SUPFAM" id="SSF52540">
    <property type="entry name" value="P-loop containing nucleoside triphosphate hydrolases"/>
    <property type="match status" value="1"/>
</dbReference>
<dbReference type="InterPro" id="IPR009057">
    <property type="entry name" value="Homeodomain-like_sf"/>
</dbReference>
<dbReference type="InterPro" id="IPR003593">
    <property type="entry name" value="AAA+_ATPase"/>
</dbReference>
<dbReference type="InterPro" id="IPR025943">
    <property type="entry name" value="Sigma_54_int_dom_ATP-bd_2"/>
</dbReference>
<dbReference type="PROSITE" id="PS00676">
    <property type="entry name" value="SIGMA54_INTERACT_2"/>
    <property type="match status" value="1"/>
</dbReference>
<dbReference type="FunFam" id="3.40.50.2300:FF:000018">
    <property type="entry name" value="DNA-binding transcriptional regulator NtrC"/>
    <property type="match status" value="1"/>
</dbReference>
<gene>
    <name evidence="9" type="ORF">MNBD_GAMMA25-321</name>
</gene>
<keyword evidence="2" id="KW-0547">Nucleotide-binding</keyword>
<evidence type="ECO:0000256" key="4">
    <source>
        <dbReference type="ARBA" id="ARBA00023015"/>
    </source>
</evidence>
<feature type="domain" description="Sigma-54 factor interaction" evidence="7">
    <location>
        <begin position="129"/>
        <end position="358"/>
    </location>
</feature>
<keyword evidence="6" id="KW-0804">Transcription</keyword>
<dbReference type="SMART" id="SM00448">
    <property type="entry name" value="REC"/>
    <property type="match status" value="1"/>
</dbReference>
<keyword evidence="3" id="KW-0067">ATP-binding</keyword>
<evidence type="ECO:0000313" key="9">
    <source>
        <dbReference type="EMBL" id="VAX10605.1"/>
    </source>
</evidence>
<dbReference type="SMART" id="SM00382">
    <property type="entry name" value="AAA"/>
    <property type="match status" value="1"/>
</dbReference>
<evidence type="ECO:0000256" key="6">
    <source>
        <dbReference type="ARBA" id="ARBA00023163"/>
    </source>
</evidence>
<dbReference type="GO" id="GO:0006355">
    <property type="term" value="P:regulation of DNA-templated transcription"/>
    <property type="evidence" value="ECO:0007669"/>
    <property type="project" value="InterPro"/>
</dbReference>
<dbReference type="CDD" id="cd00009">
    <property type="entry name" value="AAA"/>
    <property type="match status" value="1"/>
</dbReference>
<evidence type="ECO:0000256" key="5">
    <source>
        <dbReference type="ARBA" id="ARBA00023125"/>
    </source>
</evidence>
<evidence type="ECO:0000256" key="2">
    <source>
        <dbReference type="ARBA" id="ARBA00022741"/>
    </source>
</evidence>
<keyword evidence="9" id="KW-0969">Cilium</keyword>
<dbReference type="AlphaFoldDB" id="A0A3B1BW20"/>
<dbReference type="InterPro" id="IPR025662">
    <property type="entry name" value="Sigma_54_int_dom_ATP-bd_1"/>
</dbReference>
<dbReference type="PANTHER" id="PTHR32071:SF21">
    <property type="entry name" value="TRANSCRIPTIONAL REGULATORY PROTEIN FLGR"/>
    <property type="match status" value="1"/>
</dbReference>
<dbReference type="PRINTS" id="PR01590">
    <property type="entry name" value="HTHFIS"/>
</dbReference>
<dbReference type="Gene3D" id="3.40.50.2300">
    <property type="match status" value="1"/>
</dbReference>
<evidence type="ECO:0000259" key="8">
    <source>
        <dbReference type="PROSITE" id="PS50110"/>
    </source>
</evidence>
<dbReference type="FunFam" id="3.40.50.300:FF:000006">
    <property type="entry name" value="DNA-binding transcriptional regulator NtrC"/>
    <property type="match status" value="1"/>
</dbReference>
<dbReference type="InterPro" id="IPR011006">
    <property type="entry name" value="CheY-like_superfamily"/>
</dbReference>
<evidence type="ECO:0000256" key="1">
    <source>
        <dbReference type="ARBA" id="ARBA00022553"/>
    </source>
</evidence>
<dbReference type="Pfam" id="PF02954">
    <property type="entry name" value="HTH_8"/>
    <property type="match status" value="1"/>
</dbReference>
<reference evidence="9" key="1">
    <citation type="submission" date="2018-06" db="EMBL/GenBank/DDBJ databases">
        <authorList>
            <person name="Zhirakovskaya E."/>
        </authorList>
    </citation>
    <scope>NUCLEOTIDE SEQUENCE</scope>
</reference>
<dbReference type="GO" id="GO:0000160">
    <property type="term" value="P:phosphorelay signal transduction system"/>
    <property type="evidence" value="ECO:0007669"/>
    <property type="project" value="InterPro"/>
</dbReference>
<dbReference type="InterPro" id="IPR001789">
    <property type="entry name" value="Sig_transdc_resp-reg_receiver"/>
</dbReference>
<dbReference type="InterPro" id="IPR002197">
    <property type="entry name" value="HTH_Fis"/>
</dbReference>
<dbReference type="InterPro" id="IPR025944">
    <property type="entry name" value="Sigma_54_int_dom_CS"/>
</dbReference>
<dbReference type="Pfam" id="PF00072">
    <property type="entry name" value="Response_reg"/>
    <property type="match status" value="1"/>
</dbReference>
<name>A0A3B1BW20_9ZZZZ</name>
<dbReference type="PROSITE" id="PS00688">
    <property type="entry name" value="SIGMA54_INTERACT_3"/>
    <property type="match status" value="1"/>
</dbReference>
<accession>A0A3B1BW20</accession>
<dbReference type="InterPro" id="IPR002078">
    <property type="entry name" value="Sigma_54_int"/>
</dbReference>
<dbReference type="Gene3D" id="3.40.50.300">
    <property type="entry name" value="P-loop containing nucleotide triphosphate hydrolases"/>
    <property type="match status" value="1"/>
</dbReference>
<proteinExistence type="predicted"/>
<dbReference type="InterPro" id="IPR058031">
    <property type="entry name" value="AAA_lid_NorR"/>
</dbReference>
<keyword evidence="4" id="KW-0805">Transcription regulation</keyword>
<evidence type="ECO:0000256" key="3">
    <source>
        <dbReference type="ARBA" id="ARBA00022840"/>
    </source>
</evidence>
<dbReference type="Gene3D" id="1.10.8.60">
    <property type="match status" value="1"/>
</dbReference>